<proteinExistence type="predicted"/>
<sequence length="457" mass="50969">MLMNYSTLFKDNAKVAQVGIIGANGGFGYSFLAQVPRMQDSLSLRVICDLDMDVSRKLLESLKYDSSRFHPCRNQRDIEQALKTDDPIIILEDGTLLPFCKIDVLVEATGSPEVSSVMAQACLKQGIHVCMVSKEADCVSGPYLYNLARQHNCVYAIAAGDQPANLIQLLSWVKMLGLEIIACGKSSEYDFVYDLETGVFEFQGQTAVLPDLADHWHLDGMQTLKQRSRILSDFPQFAVPDYCEMNVVSNATGLKPSCDRFHYPVCRVEELADIYIPVEDGGVLTKTGVVDVFNNLRRPDEASFAGGVFVIVRCHDEKVWSLLRAKGHVVSRNGKYACMYLPYHFMGVEAPLSVVNAFRLGLSTYDACTHQAIMLATAERDFKQGERMDLRGHHRLLDDVHVQLLSAQDAPVDAAPYYLIAGRTLTKDVRKGQTITIDMLDLDGSELERMYREGKNA</sequence>
<dbReference type="InterPro" id="IPR005106">
    <property type="entry name" value="Asp/hSer_DH_NAD-bd"/>
</dbReference>
<name>A0A644WKT1_9ZZZZ</name>
<dbReference type="SMART" id="SM00858">
    <property type="entry name" value="SAF"/>
    <property type="match status" value="1"/>
</dbReference>
<organism evidence="2">
    <name type="scientific">bioreactor metagenome</name>
    <dbReference type="NCBI Taxonomy" id="1076179"/>
    <lineage>
        <taxon>unclassified sequences</taxon>
        <taxon>metagenomes</taxon>
        <taxon>ecological metagenomes</taxon>
    </lineage>
</organism>
<protein>
    <recommendedName>
        <fullName evidence="1">SAF domain-containing protein</fullName>
    </recommendedName>
</protein>
<reference evidence="2" key="1">
    <citation type="submission" date="2019-08" db="EMBL/GenBank/DDBJ databases">
        <authorList>
            <person name="Kucharzyk K."/>
            <person name="Murdoch R.W."/>
            <person name="Higgins S."/>
            <person name="Loffler F."/>
        </authorList>
    </citation>
    <scope>NUCLEOTIDE SEQUENCE</scope>
</reference>
<dbReference type="GO" id="GO:0050661">
    <property type="term" value="F:NADP binding"/>
    <property type="evidence" value="ECO:0007669"/>
    <property type="project" value="InterPro"/>
</dbReference>
<dbReference type="SUPFAM" id="SSF51735">
    <property type="entry name" value="NAD(P)-binding Rossmann-fold domains"/>
    <property type="match status" value="1"/>
</dbReference>
<dbReference type="AlphaFoldDB" id="A0A644WKT1"/>
<dbReference type="PANTHER" id="PTHR37850:SF3">
    <property type="entry name" value="BLR7815 PROTEIN"/>
    <property type="match status" value="1"/>
</dbReference>
<dbReference type="PANTHER" id="PTHR37850">
    <property type="entry name" value="STRU PROTEIN"/>
    <property type="match status" value="1"/>
</dbReference>
<dbReference type="Gene3D" id="3.40.50.720">
    <property type="entry name" value="NAD(P)-binding Rossmann-like Domain"/>
    <property type="match status" value="1"/>
</dbReference>
<dbReference type="Pfam" id="PF03447">
    <property type="entry name" value="NAD_binding_3"/>
    <property type="match status" value="1"/>
</dbReference>
<evidence type="ECO:0000259" key="1">
    <source>
        <dbReference type="SMART" id="SM00858"/>
    </source>
</evidence>
<dbReference type="InterPro" id="IPR013974">
    <property type="entry name" value="SAF"/>
</dbReference>
<feature type="domain" description="SAF" evidence="1">
    <location>
        <begin position="373"/>
        <end position="441"/>
    </location>
</feature>
<dbReference type="EMBL" id="VSSQ01001009">
    <property type="protein sequence ID" value="MPM04098.1"/>
    <property type="molecule type" value="Genomic_DNA"/>
</dbReference>
<dbReference type="Pfam" id="PF21135">
    <property type="entry name" value="DRL_cat"/>
    <property type="match status" value="1"/>
</dbReference>
<accession>A0A644WKT1</accession>
<gene>
    <name evidence="2" type="ORF">SDC9_50368</name>
</gene>
<dbReference type="InterPro" id="IPR036291">
    <property type="entry name" value="NAD(P)-bd_dom_sf"/>
</dbReference>
<dbReference type="InterPro" id="IPR048423">
    <property type="entry name" value="DRL_cat"/>
</dbReference>
<dbReference type="GO" id="GO:0016491">
    <property type="term" value="F:oxidoreductase activity"/>
    <property type="evidence" value="ECO:0007669"/>
    <property type="project" value="InterPro"/>
</dbReference>
<comment type="caution">
    <text evidence="2">The sequence shown here is derived from an EMBL/GenBank/DDBJ whole genome shotgun (WGS) entry which is preliminary data.</text>
</comment>
<evidence type="ECO:0000313" key="2">
    <source>
        <dbReference type="EMBL" id="MPM04098.1"/>
    </source>
</evidence>